<gene>
    <name evidence="2" type="ORF">CYJ19_04415</name>
</gene>
<dbReference type="STRING" id="33007.HMPREF3198_01337"/>
<dbReference type="Gene3D" id="3.90.1200.10">
    <property type="match status" value="1"/>
</dbReference>
<evidence type="ECO:0000313" key="3">
    <source>
        <dbReference type="Proteomes" id="UP000235122"/>
    </source>
</evidence>
<comment type="caution">
    <text evidence="2">The sequence shown here is derived from an EMBL/GenBank/DDBJ whole genome shotgun (WGS) entry which is preliminary data.</text>
</comment>
<dbReference type="EMBL" id="PKKO01000002">
    <property type="protein sequence ID" value="PKY72888.1"/>
    <property type="molecule type" value="Genomic_DNA"/>
</dbReference>
<name>A0A2I1IP48_9ACTO</name>
<evidence type="ECO:0000313" key="2">
    <source>
        <dbReference type="EMBL" id="PKY72888.1"/>
    </source>
</evidence>
<dbReference type="SUPFAM" id="SSF56112">
    <property type="entry name" value="Protein kinase-like (PK-like)"/>
    <property type="match status" value="1"/>
</dbReference>
<accession>A0A2I1IP48</accession>
<evidence type="ECO:0000259" key="1">
    <source>
        <dbReference type="Pfam" id="PF01636"/>
    </source>
</evidence>
<protein>
    <recommendedName>
        <fullName evidence="1">Aminoglycoside phosphotransferase domain-containing protein</fullName>
    </recommendedName>
</protein>
<dbReference type="InterPro" id="IPR011009">
    <property type="entry name" value="Kinase-like_dom_sf"/>
</dbReference>
<dbReference type="RefSeq" id="WP_024330891.1">
    <property type="nucleotide sequence ID" value="NZ_JASOXK010000008.1"/>
</dbReference>
<sequence>MTEPVSLADWASAKRWFPGRLKGLEPQPHVLSEGPGWWLVALDYGGVTLQVPLVEGAEATFAGHGVSDGCASPIFLRGWLARMAKAGGLSPTDPTLADQLYTDWLDGIQRASALGGEQSNTSVLIPARRWPAVVKFFRVLSPGSQPEVALPLALSKAGFVGVPHVRALSQVVRRGEVYTSSVATALVPDAKDGFQMFTEAARVGADLSEAACALGASTGQMHQLLAEAFGEATQQIDLPARLRSSYASAARALPELANLDELLAEFAPLVAKVQRVHGDFHLGQTLYNQQGFSIIDFEGEPLRPLSQRNLPDMPERDVAGMLRSFAYAASMASAPSGWLELHRQAFLYGYRSNHSLVREVLRALEIDKALYEVAYEAQHRPSWVHVPLEGLKRLLLR</sequence>
<feature type="domain" description="Aminoglycoside phosphotransferase" evidence="1">
    <location>
        <begin position="112"/>
        <end position="298"/>
    </location>
</feature>
<organism evidence="2 3">
    <name type="scientific">Winkia neuii</name>
    <dbReference type="NCBI Taxonomy" id="33007"/>
    <lineage>
        <taxon>Bacteria</taxon>
        <taxon>Bacillati</taxon>
        <taxon>Actinomycetota</taxon>
        <taxon>Actinomycetes</taxon>
        <taxon>Actinomycetales</taxon>
        <taxon>Actinomycetaceae</taxon>
        <taxon>Winkia</taxon>
    </lineage>
</organism>
<dbReference type="GeneID" id="35867863"/>
<dbReference type="AlphaFoldDB" id="A0A2I1IP48"/>
<dbReference type="InterPro" id="IPR002575">
    <property type="entry name" value="Aminoglycoside_PTrfase"/>
</dbReference>
<proteinExistence type="predicted"/>
<dbReference type="Proteomes" id="UP000235122">
    <property type="component" value="Unassembled WGS sequence"/>
</dbReference>
<dbReference type="Pfam" id="PF01636">
    <property type="entry name" value="APH"/>
    <property type="match status" value="1"/>
</dbReference>
<reference evidence="2 3" key="1">
    <citation type="submission" date="2017-12" db="EMBL/GenBank/DDBJ databases">
        <title>Phylogenetic diversity of female urinary microbiome.</title>
        <authorList>
            <person name="Thomas-White K."/>
            <person name="Wolfe A.J."/>
        </authorList>
    </citation>
    <scope>NUCLEOTIDE SEQUENCE [LARGE SCALE GENOMIC DNA]</scope>
    <source>
        <strain evidence="2 3">UMB0402</strain>
    </source>
</reference>
<keyword evidence="3" id="KW-1185">Reference proteome</keyword>